<reference evidence="1 2" key="1">
    <citation type="submission" date="2024-07" db="EMBL/GenBank/DDBJ databases">
        <title>Section-level genome sequencing and comparative genomics of Aspergillus sections Usti and Cavernicolus.</title>
        <authorList>
            <consortium name="Lawrence Berkeley National Laboratory"/>
            <person name="Nybo J.L."/>
            <person name="Vesth T.C."/>
            <person name="Theobald S."/>
            <person name="Frisvad J.C."/>
            <person name="Larsen T.O."/>
            <person name="Kjaerboelling I."/>
            <person name="Rothschild-Mancinelli K."/>
            <person name="Lyhne E.K."/>
            <person name="Kogle M.E."/>
            <person name="Barry K."/>
            <person name="Clum A."/>
            <person name="Na H."/>
            <person name="Ledsgaard L."/>
            <person name="Lin J."/>
            <person name="Lipzen A."/>
            <person name="Kuo A."/>
            <person name="Riley R."/>
            <person name="Mondo S."/>
            <person name="LaButti K."/>
            <person name="Haridas S."/>
            <person name="Pangalinan J."/>
            <person name="Salamov A.A."/>
            <person name="Simmons B.A."/>
            <person name="Magnuson J.K."/>
            <person name="Chen J."/>
            <person name="Drula E."/>
            <person name="Henrissat B."/>
            <person name="Wiebenga A."/>
            <person name="Lubbers R.J."/>
            <person name="Gomes A.C."/>
            <person name="Macurrencykelacurrency M.R."/>
            <person name="Stajich J."/>
            <person name="Grigoriev I.V."/>
            <person name="Mortensen U.H."/>
            <person name="De vries R.P."/>
            <person name="Baker S.E."/>
            <person name="Andersen M.R."/>
        </authorList>
    </citation>
    <scope>NUCLEOTIDE SEQUENCE [LARGE SCALE GENOMIC DNA]</scope>
    <source>
        <strain evidence="1 2">CBS 756.74</strain>
    </source>
</reference>
<proteinExistence type="predicted"/>
<sequence>MSGQRTSSWEDSLRYIYCGSAGTAAPVPTDVTPGMDENCRRYYLVKRVQLVGIIETYPGYRTTTTPGTPISTTAQRWNDQTGAALDWNSLPDATTITSWTSISTPANAPLANGTKQDCVEYKDNDNGNVPCDWLCQLEI</sequence>
<evidence type="ECO:0000313" key="2">
    <source>
        <dbReference type="Proteomes" id="UP001610444"/>
    </source>
</evidence>
<dbReference type="EMBL" id="JBFXLR010000022">
    <property type="protein sequence ID" value="KAL2849609.1"/>
    <property type="molecule type" value="Genomic_DNA"/>
</dbReference>
<name>A0ABR4KBE2_9EURO</name>
<evidence type="ECO:0000313" key="1">
    <source>
        <dbReference type="EMBL" id="KAL2849609.1"/>
    </source>
</evidence>
<evidence type="ECO:0008006" key="3">
    <source>
        <dbReference type="Google" id="ProtNLM"/>
    </source>
</evidence>
<comment type="caution">
    <text evidence="1">The sequence shown here is derived from an EMBL/GenBank/DDBJ whole genome shotgun (WGS) entry which is preliminary data.</text>
</comment>
<keyword evidence="2" id="KW-1185">Reference proteome</keyword>
<dbReference type="RefSeq" id="XP_070898834.1">
    <property type="nucleotide sequence ID" value="XM_071045646.1"/>
</dbReference>
<accession>A0ABR4KBE2</accession>
<gene>
    <name evidence="1" type="ORF">BJX68DRAFT_266923</name>
</gene>
<dbReference type="Proteomes" id="UP001610444">
    <property type="component" value="Unassembled WGS sequence"/>
</dbReference>
<dbReference type="GeneID" id="98160810"/>
<organism evidence="1 2">
    <name type="scientific">Aspergillus pseudodeflectus</name>
    <dbReference type="NCBI Taxonomy" id="176178"/>
    <lineage>
        <taxon>Eukaryota</taxon>
        <taxon>Fungi</taxon>
        <taxon>Dikarya</taxon>
        <taxon>Ascomycota</taxon>
        <taxon>Pezizomycotina</taxon>
        <taxon>Eurotiomycetes</taxon>
        <taxon>Eurotiomycetidae</taxon>
        <taxon>Eurotiales</taxon>
        <taxon>Aspergillaceae</taxon>
        <taxon>Aspergillus</taxon>
        <taxon>Aspergillus subgen. Nidulantes</taxon>
    </lineage>
</organism>
<protein>
    <recommendedName>
        <fullName evidence="3">C-type lectin domain-containing protein</fullName>
    </recommendedName>
</protein>